<dbReference type="RefSeq" id="XP_021034837.1">
    <property type="nucleotide sequence ID" value="XM_021179178.2"/>
</dbReference>
<feature type="compositionally biased region" description="Basic and acidic residues" evidence="1">
    <location>
        <begin position="62"/>
        <end position="83"/>
    </location>
</feature>
<feature type="compositionally biased region" description="Basic and acidic residues" evidence="1">
    <location>
        <begin position="135"/>
        <end position="184"/>
    </location>
</feature>
<dbReference type="CTD" id="161394"/>
<dbReference type="Gene3D" id="1.10.150.50">
    <property type="entry name" value="Transcription Factor, Ets-1"/>
    <property type="match status" value="1"/>
</dbReference>
<feature type="compositionally biased region" description="Polar residues" evidence="1">
    <location>
        <begin position="185"/>
        <end position="195"/>
    </location>
</feature>
<feature type="compositionally biased region" description="Polar residues" evidence="1">
    <location>
        <begin position="93"/>
        <end position="103"/>
    </location>
</feature>
<sequence length="624" mass="70817">MSEVSGDYNSDSDESLSLQPKRTKSGKLHNANADTMFEVSSKLSPNTGRDPGNIGNVPLEPTRPHKEDLVPVGKNHEVPDLQRQDVSVGVFQGPSTRTGTQLPTKIDPEQKTPDIRSEKLRKSVEEEALPPSKMTKSEKKQKESIKGKSTEPYEVTKPKFPDRKLRKSTEEADLKPPEELHFKFTEQSGTEQPEQTKFPDKKLRQSTKKKVSGPLEDFEEESRRSIDEASLELPQKRPLKASKKAQKSSFDENFPEMLEQITAELLDDQEETQEESIKEKVPESLGDRKPSAQKHKVRKSSERSKLKDTVIEPSKDKDPVLQTQTEFPKEKLIKTTEKTGDKPQQITDPDIQEKSQPEPTEKNLELPNKPKPGEERDLPKEDKPESSKPKYPAGKDELALPAKIKTEFIVGSPRESVESFSTLYETQEFLKDLQTDMNELFPVIAASESQTELRDSTVLPQEVELLGRKETKPSLTPEFEHLTWSPERVAEWISDLGFPQYKECFTENFINGQKLIHVNCSNLPQMGITDFEDMKAISYHTRVLLGIEEPLFSRSISLPYRDNKGLFFEQKGHSGVKSDSLTLAKFVEAAGLQEYNPEIKAEEKKEDTVPENTLEENEELYEAT</sequence>
<feature type="compositionally biased region" description="Basic and acidic residues" evidence="1">
    <location>
        <begin position="371"/>
        <end position="398"/>
    </location>
</feature>
<dbReference type="PROSITE" id="PS50105">
    <property type="entry name" value="SAM_DOMAIN"/>
    <property type="match status" value="1"/>
</dbReference>
<dbReference type="SUPFAM" id="SSF47769">
    <property type="entry name" value="SAM/Pointed domain"/>
    <property type="match status" value="1"/>
</dbReference>
<dbReference type="PANTHER" id="PTHR46829">
    <property type="entry name" value="STERILE ALPHA MOTIF DOMAIN-CONTAINING PROTEIN 15"/>
    <property type="match status" value="1"/>
</dbReference>
<dbReference type="Pfam" id="PF00536">
    <property type="entry name" value="SAM_1"/>
    <property type="match status" value="1"/>
</dbReference>
<dbReference type="CDD" id="cd09530">
    <property type="entry name" value="SAM_Samd14"/>
    <property type="match status" value="1"/>
</dbReference>
<reference evidence="4" key="1">
    <citation type="submission" date="2025-08" db="UniProtKB">
        <authorList>
            <consortium name="RefSeq"/>
        </authorList>
    </citation>
    <scope>IDENTIFICATION</scope>
</reference>
<evidence type="ECO:0000313" key="4">
    <source>
        <dbReference type="RefSeq" id="XP_021034837.1"/>
    </source>
</evidence>
<feature type="compositionally biased region" description="Basic and acidic residues" evidence="1">
    <location>
        <begin position="275"/>
        <end position="290"/>
    </location>
</feature>
<evidence type="ECO:0000259" key="2">
    <source>
        <dbReference type="PROSITE" id="PS50105"/>
    </source>
</evidence>
<keyword evidence="3" id="KW-1185">Reference proteome</keyword>
<accession>A0A6P5QZI0</accession>
<feature type="compositionally biased region" description="Basic and acidic residues" evidence="1">
    <location>
        <begin position="106"/>
        <end position="125"/>
    </location>
</feature>
<dbReference type="KEGG" id="mcal:110306991"/>
<feature type="compositionally biased region" description="Acidic residues" evidence="1">
    <location>
        <begin position="613"/>
        <end position="624"/>
    </location>
</feature>
<name>A0A6P5QZI0_MUSCR</name>
<feature type="domain" description="SAM" evidence="2">
    <location>
        <begin position="484"/>
        <end position="537"/>
    </location>
</feature>
<evidence type="ECO:0000313" key="3">
    <source>
        <dbReference type="Proteomes" id="UP000515126"/>
    </source>
</evidence>
<gene>
    <name evidence="4" type="primary">Samd15</name>
</gene>
<protein>
    <submittedName>
        <fullName evidence="4">Sterile alpha motif domain-containing protein 15</fullName>
    </submittedName>
</protein>
<dbReference type="Proteomes" id="UP000515126">
    <property type="component" value="Chromosome 12"/>
</dbReference>
<evidence type="ECO:0000256" key="1">
    <source>
        <dbReference type="SAM" id="MobiDB-lite"/>
    </source>
</evidence>
<proteinExistence type="predicted"/>
<dbReference type="PANTHER" id="PTHR46829:SF1">
    <property type="entry name" value="STERILE ALPHA MOTIF DOMAIN-CONTAINING PROTEIN 15"/>
    <property type="match status" value="1"/>
</dbReference>
<dbReference type="SMART" id="SM00454">
    <property type="entry name" value="SAM"/>
    <property type="match status" value="1"/>
</dbReference>
<feature type="compositionally biased region" description="Basic and acidic residues" evidence="1">
    <location>
        <begin position="351"/>
        <end position="364"/>
    </location>
</feature>
<feature type="compositionally biased region" description="Acidic residues" evidence="1">
    <location>
        <begin position="265"/>
        <end position="274"/>
    </location>
</feature>
<dbReference type="AlphaFoldDB" id="A0A6P5QZI0"/>
<dbReference type="InterPro" id="IPR001660">
    <property type="entry name" value="SAM"/>
</dbReference>
<feature type="region of interest" description="Disordered" evidence="1">
    <location>
        <begin position="598"/>
        <end position="624"/>
    </location>
</feature>
<feature type="compositionally biased region" description="Basic and acidic residues" evidence="1">
    <location>
        <begin position="299"/>
        <end position="319"/>
    </location>
</feature>
<feature type="compositionally biased region" description="Basic residues" evidence="1">
    <location>
        <begin position="237"/>
        <end position="246"/>
    </location>
</feature>
<dbReference type="GeneID" id="110306991"/>
<feature type="region of interest" description="Disordered" evidence="1">
    <location>
        <begin position="1"/>
        <end position="398"/>
    </location>
</feature>
<dbReference type="InterPro" id="IPR013761">
    <property type="entry name" value="SAM/pointed_sf"/>
</dbReference>
<feature type="compositionally biased region" description="Basic and acidic residues" evidence="1">
    <location>
        <begin position="598"/>
        <end position="608"/>
    </location>
</feature>
<organism evidence="3 4">
    <name type="scientific">Mus caroli</name>
    <name type="common">Ryukyu mouse</name>
    <name type="synonym">Ricefield mouse</name>
    <dbReference type="NCBI Taxonomy" id="10089"/>
    <lineage>
        <taxon>Eukaryota</taxon>
        <taxon>Metazoa</taxon>
        <taxon>Chordata</taxon>
        <taxon>Craniata</taxon>
        <taxon>Vertebrata</taxon>
        <taxon>Euteleostomi</taxon>
        <taxon>Mammalia</taxon>
        <taxon>Eutheria</taxon>
        <taxon>Euarchontoglires</taxon>
        <taxon>Glires</taxon>
        <taxon>Rodentia</taxon>
        <taxon>Myomorpha</taxon>
        <taxon>Muroidea</taxon>
        <taxon>Muridae</taxon>
        <taxon>Murinae</taxon>
        <taxon>Mus</taxon>
        <taxon>Mus</taxon>
    </lineage>
</organism>
<feature type="compositionally biased region" description="Basic and acidic residues" evidence="1">
    <location>
        <begin position="327"/>
        <end position="341"/>
    </location>
</feature>